<dbReference type="SMART" id="SM00320">
    <property type="entry name" value="WD40"/>
    <property type="match status" value="2"/>
</dbReference>
<dbReference type="InterPro" id="IPR050505">
    <property type="entry name" value="WDR55/POC1"/>
</dbReference>
<accession>A0A0L0N7U7</accession>
<evidence type="ECO:0000313" key="5">
    <source>
        <dbReference type="Proteomes" id="UP000036947"/>
    </source>
</evidence>
<protein>
    <submittedName>
        <fullName evidence="4">Putative WD repeat-containing protein</fullName>
    </submittedName>
</protein>
<proteinExistence type="predicted"/>
<evidence type="ECO:0000256" key="2">
    <source>
        <dbReference type="ARBA" id="ARBA00022737"/>
    </source>
</evidence>
<dbReference type="EMBL" id="LFRF01000015">
    <property type="protein sequence ID" value="KND90069.1"/>
    <property type="molecule type" value="Genomic_DNA"/>
</dbReference>
<gene>
    <name evidence="4" type="ORF">TOPH_05276</name>
</gene>
<dbReference type="PANTHER" id="PTHR44019:SF8">
    <property type="entry name" value="POC1 CENTRIOLAR PROTEIN HOMOLOG"/>
    <property type="match status" value="1"/>
</dbReference>
<keyword evidence="5" id="KW-1185">Reference proteome</keyword>
<keyword evidence="2" id="KW-0677">Repeat</keyword>
<feature type="repeat" description="WD" evidence="3">
    <location>
        <begin position="165"/>
        <end position="201"/>
    </location>
</feature>
<dbReference type="SUPFAM" id="SSF50978">
    <property type="entry name" value="WD40 repeat-like"/>
    <property type="match status" value="1"/>
</dbReference>
<evidence type="ECO:0000256" key="1">
    <source>
        <dbReference type="ARBA" id="ARBA00022574"/>
    </source>
</evidence>
<evidence type="ECO:0000313" key="4">
    <source>
        <dbReference type="EMBL" id="KND90069.1"/>
    </source>
</evidence>
<dbReference type="Proteomes" id="UP000036947">
    <property type="component" value="Unassembled WGS sequence"/>
</dbReference>
<dbReference type="PROSITE" id="PS50082">
    <property type="entry name" value="WD_REPEATS_2"/>
    <property type="match status" value="1"/>
</dbReference>
<dbReference type="PANTHER" id="PTHR44019">
    <property type="entry name" value="WD REPEAT-CONTAINING PROTEIN 55"/>
    <property type="match status" value="1"/>
</dbReference>
<dbReference type="InterPro" id="IPR019775">
    <property type="entry name" value="WD40_repeat_CS"/>
</dbReference>
<keyword evidence="1 3" id="KW-0853">WD repeat</keyword>
<dbReference type="PROSITE" id="PS00678">
    <property type="entry name" value="WD_REPEATS_1"/>
    <property type="match status" value="1"/>
</dbReference>
<dbReference type="InterPro" id="IPR036322">
    <property type="entry name" value="WD40_repeat_dom_sf"/>
</dbReference>
<reference evidence="4 5" key="1">
    <citation type="journal article" date="2015" name="BMC Genomics">
        <title>The genome of the truffle-parasite Tolypocladium ophioglossoides and the evolution of antifungal peptaibiotics.</title>
        <authorList>
            <person name="Quandt C.A."/>
            <person name="Bushley K.E."/>
            <person name="Spatafora J.W."/>
        </authorList>
    </citation>
    <scope>NUCLEOTIDE SEQUENCE [LARGE SCALE GENOMIC DNA]</scope>
    <source>
        <strain evidence="4 5">CBS 100239</strain>
    </source>
</reference>
<name>A0A0L0N7U7_TOLOC</name>
<comment type="caution">
    <text evidence="4">The sequence shown here is derived from an EMBL/GenBank/DDBJ whole genome shotgun (WGS) entry which is preliminary data.</text>
</comment>
<dbReference type="PROSITE" id="PS50294">
    <property type="entry name" value="WD_REPEATS_REGION"/>
    <property type="match status" value="1"/>
</dbReference>
<dbReference type="InterPro" id="IPR001680">
    <property type="entry name" value="WD40_rpt"/>
</dbReference>
<dbReference type="Gene3D" id="2.130.10.10">
    <property type="entry name" value="YVTN repeat-like/Quinoprotein amine dehydrogenase"/>
    <property type="match status" value="1"/>
</dbReference>
<dbReference type="Pfam" id="PF00400">
    <property type="entry name" value="WD40"/>
    <property type="match status" value="2"/>
</dbReference>
<dbReference type="STRING" id="1163406.A0A0L0N7U7"/>
<dbReference type="AlphaFoldDB" id="A0A0L0N7U7"/>
<sequence length="296" mass="31893">MLVGDGLGSSLSTSLSSALSSLGRILKIGETELENSRVQGHLDAHGGPVTSLNFSHDAKVLVSTSTDRSGKAMLLKTLGSGHPNCKAVFSYDHKILAWESDEWTIEIRNVATGTRSGRALKRPYEMSLWAFSLRSKMLALTKLINAMEIWAIGRHTVTTCGSRFDAITSFVFSHDDKQVAAASDDGAVKVWETNSGECIYTFRIGLAAPRTTLFDPTGSHLITEVGTLHLGEAGSVAPSTSTTSVPSRLHDWLWLPPEYRPRYSAVTDSKHLPRESPHSPTVAASTVGIGCKSGRV</sequence>
<organism evidence="4 5">
    <name type="scientific">Tolypocladium ophioglossoides (strain CBS 100239)</name>
    <name type="common">Snaketongue truffleclub</name>
    <name type="synonym">Elaphocordyceps ophioglossoides</name>
    <dbReference type="NCBI Taxonomy" id="1163406"/>
    <lineage>
        <taxon>Eukaryota</taxon>
        <taxon>Fungi</taxon>
        <taxon>Dikarya</taxon>
        <taxon>Ascomycota</taxon>
        <taxon>Pezizomycotina</taxon>
        <taxon>Sordariomycetes</taxon>
        <taxon>Hypocreomycetidae</taxon>
        <taxon>Hypocreales</taxon>
        <taxon>Ophiocordycipitaceae</taxon>
        <taxon>Tolypocladium</taxon>
    </lineage>
</organism>
<evidence type="ECO:0000256" key="3">
    <source>
        <dbReference type="PROSITE-ProRule" id="PRU00221"/>
    </source>
</evidence>
<dbReference type="InterPro" id="IPR015943">
    <property type="entry name" value="WD40/YVTN_repeat-like_dom_sf"/>
</dbReference>
<dbReference type="OrthoDB" id="5240432at2759"/>